<accession>A0A4Z2IB19</accession>
<evidence type="ECO:0000313" key="3">
    <source>
        <dbReference type="Proteomes" id="UP000314294"/>
    </source>
</evidence>
<sequence length="166" mass="18595">MMRDRSPAAEEVWCRVSTDLVGGHDTGLLVAEFHSQLSASLRSRLYNTRDFYGVVQKAAVETENSPFLTPSVWGLSSVKAHEGCGKRALVRSLYTAQSLRSSSSFLSSMKDVTTCIDTRDNTRMMAFGHFVKLSMYSRENHRTTPRRRDVPGLSYLNPPRTSGPLF</sequence>
<organism evidence="2 3">
    <name type="scientific">Liparis tanakae</name>
    <name type="common">Tanaka's snailfish</name>
    <dbReference type="NCBI Taxonomy" id="230148"/>
    <lineage>
        <taxon>Eukaryota</taxon>
        <taxon>Metazoa</taxon>
        <taxon>Chordata</taxon>
        <taxon>Craniata</taxon>
        <taxon>Vertebrata</taxon>
        <taxon>Euteleostomi</taxon>
        <taxon>Actinopterygii</taxon>
        <taxon>Neopterygii</taxon>
        <taxon>Teleostei</taxon>
        <taxon>Neoteleostei</taxon>
        <taxon>Acanthomorphata</taxon>
        <taxon>Eupercaria</taxon>
        <taxon>Perciformes</taxon>
        <taxon>Cottioidei</taxon>
        <taxon>Cottales</taxon>
        <taxon>Liparidae</taxon>
        <taxon>Liparis</taxon>
    </lineage>
</organism>
<keyword evidence="3" id="KW-1185">Reference proteome</keyword>
<reference evidence="2 3" key="1">
    <citation type="submission" date="2019-03" db="EMBL/GenBank/DDBJ databases">
        <title>First draft genome of Liparis tanakae, snailfish: a comprehensive survey of snailfish specific genes.</title>
        <authorList>
            <person name="Kim W."/>
            <person name="Song I."/>
            <person name="Jeong J.-H."/>
            <person name="Kim D."/>
            <person name="Kim S."/>
            <person name="Ryu S."/>
            <person name="Song J.Y."/>
            <person name="Lee S.K."/>
        </authorList>
    </citation>
    <scope>NUCLEOTIDE SEQUENCE [LARGE SCALE GENOMIC DNA]</scope>
    <source>
        <tissue evidence="2">Muscle</tissue>
    </source>
</reference>
<comment type="caution">
    <text evidence="2">The sequence shown here is derived from an EMBL/GenBank/DDBJ whole genome shotgun (WGS) entry which is preliminary data.</text>
</comment>
<evidence type="ECO:0000256" key="1">
    <source>
        <dbReference type="SAM" id="MobiDB-lite"/>
    </source>
</evidence>
<feature type="compositionally biased region" description="Basic and acidic residues" evidence="1">
    <location>
        <begin position="138"/>
        <end position="150"/>
    </location>
</feature>
<gene>
    <name evidence="2" type="ORF">EYF80_015294</name>
</gene>
<dbReference type="EMBL" id="SRLO01000113">
    <property type="protein sequence ID" value="TNN74514.1"/>
    <property type="molecule type" value="Genomic_DNA"/>
</dbReference>
<dbReference type="Proteomes" id="UP000314294">
    <property type="component" value="Unassembled WGS sequence"/>
</dbReference>
<name>A0A4Z2IB19_9TELE</name>
<protein>
    <submittedName>
        <fullName evidence="2">Uncharacterized protein</fullName>
    </submittedName>
</protein>
<evidence type="ECO:0000313" key="2">
    <source>
        <dbReference type="EMBL" id="TNN74514.1"/>
    </source>
</evidence>
<feature type="region of interest" description="Disordered" evidence="1">
    <location>
        <begin position="138"/>
        <end position="166"/>
    </location>
</feature>
<proteinExistence type="predicted"/>
<dbReference type="AlphaFoldDB" id="A0A4Z2IB19"/>